<dbReference type="EMBL" id="LMWL01000028">
    <property type="protein sequence ID" value="KUM95808.1"/>
    <property type="molecule type" value="Genomic_DNA"/>
</dbReference>
<dbReference type="InterPro" id="IPR011251">
    <property type="entry name" value="Luciferase-like_dom"/>
</dbReference>
<gene>
    <name evidence="6" type="ORF">AQI88_15190</name>
</gene>
<protein>
    <submittedName>
        <fullName evidence="6">Luciferase</fullName>
    </submittedName>
</protein>
<keyword evidence="1" id="KW-0285">Flavoprotein</keyword>
<dbReference type="InterPro" id="IPR036661">
    <property type="entry name" value="Luciferase-like_sf"/>
</dbReference>
<evidence type="ECO:0000313" key="7">
    <source>
        <dbReference type="Proteomes" id="UP000054241"/>
    </source>
</evidence>
<dbReference type="PANTHER" id="PTHR42847">
    <property type="entry name" value="ALKANESULFONATE MONOOXYGENASE"/>
    <property type="match status" value="1"/>
</dbReference>
<proteinExistence type="predicted"/>
<dbReference type="SUPFAM" id="SSF51679">
    <property type="entry name" value="Bacterial luciferase-like"/>
    <property type="match status" value="1"/>
</dbReference>
<dbReference type="AlphaFoldDB" id="A0A117PWU5"/>
<dbReference type="Proteomes" id="UP000054241">
    <property type="component" value="Unassembled WGS sequence"/>
</dbReference>
<comment type="caution">
    <text evidence="6">The sequence shown here is derived from an EMBL/GenBank/DDBJ whole genome shotgun (WGS) entry which is preliminary data.</text>
</comment>
<accession>A0A117PWU5</accession>
<reference evidence="6 7" key="1">
    <citation type="submission" date="2015-10" db="EMBL/GenBank/DDBJ databases">
        <title>Draft genome sequence of Streptomyces cellostaticus DSM 40189, type strain for the species Streptomyces cellostaticus.</title>
        <authorList>
            <person name="Ruckert C."/>
            <person name="Winkler A."/>
            <person name="Kalinowski J."/>
            <person name="Kampfer P."/>
            <person name="Glaeser S."/>
        </authorList>
    </citation>
    <scope>NUCLEOTIDE SEQUENCE [LARGE SCALE GENOMIC DNA]</scope>
    <source>
        <strain evidence="6 7">DSM 40189</strain>
    </source>
</reference>
<dbReference type="GO" id="GO:0046306">
    <property type="term" value="P:alkanesulfonate catabolic process"/>
    <property type="evidence" value="ECO:0007669"/>
    <property type="project" value="TreeGrafter"/>
</dbReference>
<evidence type="ECO:0000256" key="2">
    <source>
        <dbReference type="ARBA" id="ARBA00022643"/>
    </source>
</evidence>
<keyword evidence="7" id="KW-1185">Reference proteome</keyword>
<dbReference type="PANTHER" id="PTHR42847:SF8">
    <property type="entry name" value="CONSERVED PROTEIN"/>
    <property type="match status" value="1"/>
</dbReference>
<dbReference type="GO" id="GO:0008726">
    <property type="term" value="F:alkanesulfonate monooxygenase activity"/>
    <property type="evidence" value="ECO:0007669"/>
    <property type="project" value="TreeGrafter"/>
</dbReference>
<name>A0A117PWU5_9ACTN</name>
<feature type="domain" description="Luciferase-like" evidence="5">
    <location>
        <begin position="20"/>
        <end position="269"/>
    </location>
</feature>
<organism evidence="6 7">
    <name type="scientific">Streptomyces cellostaticus</name>
    <dbReference type="NCBI Taxonomy" id="67285"/>
    <lineage>
        <taxon>Bacteria</taxon>
        <taxon>Bacillati</taxon>
        <taxon>Actinomycetota</taxon>
        <taxon>Actinomycetes</taxon>
        <taxon>Kitasatosporales</taxon>
        <taxon>Streptomycetaceae</taxon>
        <taxon>Streptomyces</taxon>
    </lineage>
</organism>
<evidence type="ECO:0000256" key="3">
    <source>
        <dbReference type="ARBA" id="ARBA00023002"/>
    </source>
</evidence>
<dbReference type="Gene3D" id="3.20.20.30">
    <property type="entry name" value="Luciferase-like domain"/>
    <property type="match status" value="1"/>
</dbReference>
<sequence>MTGRTRYPVTFGIKTTPMRVTYDEILRVWQEADDLPDIADAWLWDHLMPIAGPKDGQILEGWTLLAALAARTRRLRLGLLVTSNRIRPPAVLGKIATTVDVISGGRLIMGLGVGGTHQPPGAGGIAGENPAVAEYAAYGLTLVPPAEGIARLAETIAILKGMWTQEVFDFQGRHHTLTGTYSEPKPVQRPGPPLLIGGWGTRTLRLVAEHADIWNVPGPPHNTLERVTERARVLDAHCASVGRDPGTITRSVQYIVSYDDPAADRRTIADLVDAGFTHIVLSLRSPYPPGVARWLVDEIVVPVRDGAR</sequence>
<keyword evidence="4" id="KW-0503">Monooxygenase</keyword>
<keyword evidence="3" id="KW-0560">Oxidoreductase</keyword>
<keyword evidence="2" id="KW-0288">FMN</keyword>
<dbReference type="InterPro" id="IPR050172">
    <property type="entry name" value="SsuD_RutA_monooxygenase"/>
</dbReference>
<evidence type="ECO:0000256" key="1">
    <source>
        <dbReference type="ARBA" id="ARBA00022630"/>
    </source>
</evidence>
<evidence type="ECO:0000313" key="6">
    <source>
        <dbReference type="EMBL" id="KUM95808.1"/>
    </source>
</evidence>
<dbReference type="RefSeq" id="WP_066999124.1">
    <property type="nucleotide sequence ID" value="NZ_BNDU01000006.1"/>
</dbReference>
<evidence type="ECO:0000256" key="4">
    <source>
        <dbReference type="ARBA" id="ARBA00023033"/>
    </source>
</evidence>
<evidence type="ECO:0000259" key="5">
    <source>
        <dbReference type="Pfam" id="PF00296"/>
    </source>
</evidence>
<dbReference type="Pfam" id="PF00296">
    <property type="entry name" value="Bac_luciferase"/>
    <property type="match status" value="1"/>
</dbReference>
<dbReference type="STRING" id="67285.AQI88_15190"/>